<organism evidence="1 2">
    <name type="scientific">Algoriphagus alkaliphilus</name>
    <dbReference type="NCBI Taxonomy" id="279824"/>
    <lineage>
        <taxon>Bacteria</taxon>
        <taxon>Pseudomonadati</taxon>
        <taxon>Bacteroidota</taxon>
        <taxon>Cytophagia</taxon>
        <taxon>Cytophagales</taxon>
        <taxon>Cyclobacteriaceae</taxon>
        <taxon>Algoriphagus</taxon>
    </lineage>
</organism>
<dbReference type="RefSeq" id="WP_092728106.1">
    <property type="nucleotide sequence ID" value="NZ_FMXE01000002.1"/>
</dbReference>
<gene>
    <name evidence="1" type="ORF">SAMN03080617_00228</name>
</gene>
<sequence length="255" mass="29144">METRLKNLFKVVVIAPLFFTTLTVSLGQSDPLGPLMSVTEFTIKPGHEVQFQEGVKAWKSCYLAEKGEWTWRVWQRQQGEGNVYVLASDMPNWAEMDKTDPVGSNCASLVTAIINPHIEKATNHITRLHPALSMSTPTTDELISVGFYELHASEAHKFIPIIREIAASLTKAEGAPRGYWYSWVTMSPDSPNYHVVNPYKNFAAMDITRNNVWDIYEKEHGKEKRDAMQAQFRSTLKNVWTYLYKLNKDMSRPTK</sequence>
<keyword evidence="2" id="KW-1185">Reference proteome</keyword>
<dbReference type="Proteomes" id="UP000198756">
    <property type="component" value="Unassembled WGS sequence"/>
</dbReference>
<protein>
    <submittedName>
        <fullName evidence="1">Uncharacterized protein</fullName>
    </submittedName>
</protein>
<name>A0A1G5UZQ7_9BACT</name>
<accession>A0A1G5UZQ7</accession>
<proteinExistence type="predicted"/>
<dbReference type="STRING" id="279824.SAMN03080617_00228"/>
<dbReference type="AlphaFoldDB" id="A0A1G5UZQ7"/>
<reference evidence="2" key="1">
    <citation type="submission" date="2016-10" db="EMBL/GenBank/DDBJ databases">
        <authorList>
            <person name="Varghese N."/>
            <person name="Submissions S."/>
        </authorList>
    </citation>
    <scope>NUCLEOTIDE SEQUENCE [LARGE SCALE GENOMIC DNA]</scope>
    <source>
        <strain evidence="2">DSM 22703</strain>
    </source>
</reference>
<dbReference type="EMBL" id="FMXE01000002">
    <property type="protein sequence ID" value="SDA39121.1"/>
    <property type="molecule type" value="Genomic_DNA"/>
</dbReference>
<dbReference type="OrthoDB" id="6235707at2"/>
<evidence type="ECO:0000313" key="1">
    <source>
        <dbReference type="EMBL" id="SDA39121.1"/>
    </source>
</evidence>
<evidence type="ECO:0000313" key="2">
    <source>
        <dbReference type="Proteomes" id="UP000198756"/>
    </source>
</evidence>